<evidence type="ECO:0000256" key="3">
    <source>
        <dbReference type="ARBA" id="ARBA00022771"/>
    </source>
</evidence>
<evidence type="ECO:0000313" key="8">
    <source>
        <dbReference type="EMBL" id="KAE9406666.1"/>
    </source>
</evidence>
<dbReference type="PROSITE" id="PS50157">
    <property type="entry name" value="ZINC_FINGER_C2H2_2"/>
    <property type="match status" value="1"/>
</dbReference>
<dbReference type="PANTHER" id="PTHR24379">
    <property type="entry name" value="KRAB AND ZINC FINGER DOMAIN-CONTAINING"/>
    <property type="match status" value="1"/>
</dbReference>
<dbReference type="GO" id="GO:0000977">
    <property type="term" value="F:RNA polymerase II transcription regulatory region sequence-specific DNA binding"/>
    <property type="evidence" value="ECO:0007669"/>
    <property type="project" value="TreeGrafter"/>
</dbReference>
<dbReference type="InterPro" id="IPR013087">
    <property type="entry name" value="Znf_C2H2_type"/>
</dbReference>
<dbReference type="Gene3D" id="3.30.160.60">
    <property type="entry name" value="Classic Zinc Finger"/>
    <property type="match status" value="1"/>
</dbReference>
<evidence type="ECO:0000256" key="4">
    <source>
        <dbReference type="ARBA" id="ARBA00022833"/>
    </source>
</evidence>
<feature type="region of interest" description="Disordered" evidence="6">
    <location>
        <begin position="96"/>
        <end position="147"/>
    </location>
</feature>
<dbReference type="EMBL" id="ML769400">
    <property type="protein sequence ID" value="KAE9406666.1"/>
    <property type="molecule type" value="Genomic_DNA"/>
</dbReference>
<dbReference type="GO" id="GO:0000981">
    <property type="term" value="F:DNA-binding transcription factor activity, RNA polymerase II-specific"/>
    <property type="evidence" value="ECO:0007669"/>
    <property type="project" value="TreeGrafter"/>
</dbReference>
<dbReference type="GO" id="GO:0008270">
    <property type="term" value="F:zinc ion binding"/>
    <property type="evidence" value="ECO:0007669"/>
    <property type="project" value="UniProtKB-KW"/>
</dbReference>
<evidence type="ECO:0000256" key="5">
    <source>
        <dbReference type="PROSITE-ProRule" id="PRU00042"/>
    </source>
</evidence>
<gene>
    <name evidence="8" type="ORF">BT96DRAFT_933870</name>
</gene>
<dbReference type="PANTHER" id="PTHR24379:SF127">
    <property type="entry name" value="BLOODY FINGERS-RELATED"/>
    <property type="match status" value="1"/>
</dbReference>
<keyword evidence="1" id="KW-0479">Metal-binding</keyword>
<reference evidence="8" key="1">
    <citation type="journal article" date="2019" name="Environ. Microbiol.">
        <title>Fungal ecological strategies reflected in gene transcription - a case study of two litter decomposers.</title>
        <authorList>
            <person name="Barbi F."/>
            <person name="Kohler A."/>
            <person name="Barry K."/>
            <person name="Baskaran P."/>
            <person name="Daum C."/>
            <person name="Fauchery L."/>
            <person name="Ihrmark K."/>
            <person name="Kuo A."/>
            <person name="LaButti K."/>
            <person name="Lipzen A."/>
            <person name="Morin E."/>
            <person name="Grigoriev I.V."/>
            <person name="Henrissat B."/>
            <person name="Lindahl B."/>
            <person name="Martin F."/>
        </authorList>
    </citation>
    <scope>NUCLEOTIDE SEQUENCE</scope>
    <source>
        <strain evidence="8">JB14</strain>
    </source>
</reference>
<evidence type="ECO:0000256" key="1">
    <source>
        <dbReference type="ARBA" id="ARBA00022723"/>
    </source>
</evidence>
<keyword evidence="3 5" id="KW-0863">Zinc-finger</keyword>
<proteinExistence type="predicted"/>
<organism evidence="8 9">
    <name type="scientific">Gymnopus androsaceus JB14</name>
    <dbReference type="NCBI Taxonomy" id="1447944"/>
    <lineage>
        <taxon>Eukaryota</taxon>
        <taxon>Fungi</taxon>
        <taxon>Dikarya</taxon>
        <taxon>Basidiomycota</taxon>
        <taxon>Agaricomycotina</taxon>
        <taxon>Agaricomycetes</taxon>
        <taxon>Agaricomycetidae</taxon>
        <taxon>Agaricales</taxon>
        <taxon>Marasmiineae</taxon>
        <taxon>Omphalotaceae</taxon>
        <taxon>Gymnopus</taxon>
    </lineage>
</organism>
<dbReference type="InterPro" id="IPR036236">
    <property type="entry name" value="Znf_C2H2_sf"/>
</dbReference>
<evidence type="ECO:0000313" key="9">
    <source>
        <dbReference type="Proteomes" id="UP000799118"/>
    </source>
</evidence>
<dbReference type="SUPFAM" id="SSF57667">
    <property type="entry name" value="beta-beta-alpha zinc fingers"/>
    <property type="match status" value="1"/>
</dbReference>
<keyword evidence="4" id="KW-0862">Zinc</keyword>
<dbReference type="GO" id="GO:0005634">
    <property type="term" value="C:nucleus"/>
    <property type="evidence" value="ECO:0007669"/>
    <property type="project" value="TreeGrafter"/>
</dbReference>
<evidence type="ECO:0000259" key="7">
    <source>
        <dbReference type="PROSITE" id="PS50157"/>
    </source>
</evidence>
<evidence type="ECO:0000256" key="6">
    <source>
        <dbReference type="SAM" id="MobiDB-lite"/>
    </source>
</evidence>
<feature type="domain" description="C2H2-type" evidence="7">
    <location>
        <begin position="148"/>
        <end position="176"/>
    </location>
</feature>
<dbReference type="PROSITE" id="PS00028">
    <property type="entry name" value="ZINC_FINGER_C2H2_1"/>
    <property type="match status" value="1"/>
</dbReference>
<dbReference type="AlphaFoldDB" id="A0A6A4I7T8"/>
<sequence>MIITSIYFPNGMEDPSFSSSQAGQEVDNLELIHPDFDDGIQLQFSGQLQPDWQAQEETQFIIPSLNHRPVLGQTIDPTPSQYGIAWAAPWSVSGPSSPKSELGSQWHSAAQAAEPTAFEQHGIAPTSASNLSQSSPIPPSSKRAGPGFDCTECGGRLRSKQSLRNHIEAKHKKNKPYTCAHCKAKFSYHQSWRRHDRKSRCPVIHGQAGTSPT</sequence>
<feature type="compositionally biased region" description="Polar residues" evidence="6">
    <location>
        <begin position="96"/>
        <end position="108"/>
    </location>
</feature>
<keyword evidence="2" id="KW-0677">Repeat</keyword>
<protein>
    <recommendedName>
        <fullName evidence="7">C2H2-type domain-containing protein</fullName>
    </recommendedName>
</protein>
<feature type="compositionally biased region" description="Polar residues" evidence="6">
    <location>
        <begin position="126"/>
        <end position="135"/>
    </location>
</feature>
<dbReference type="OrthoDB" id="9411774at2759"/>
<keyword evidence="9" id="KW-1185">Reference proteome</keyword>
<accession>A0A6A4I7T8</accession>
<dbReference type="Proteomes" id="UP000799118">
    <property type="component" value="Unassembled WGS sequence"/>
</dbReference>
<name>A0A6A4I7T8_9AGAR</name>
<evidence type="ECO:0000256" key="2">
    <source>
        <dbReference type="ARBA" id="ARBA00022737"/>
    </source>
</evidence>